<organism evidence="4 5">
    <name type="scientific">Treponema peruense</name>
    <dbReference type="NCBI Taxonomy" id="2787628"/>
    <lineage>
        <taxon>Bacteria</taxon>
        <taxon>Pseudomonadati</taxon>
        <taxon>Spirochaetota</taxon>
        <taxon>Spirochaetia</taxon>
        <taxon>Spirochaetales</taxon>
        <taxon>Treponemataceae</taxon>
        <taxon>Treponema</taxon>
    </lineage>
</organism>
<feature type="compositionally biased region" description="Acidic residues" evidence="1">
    <location>
        <begin position="190"/>
        <end position="210"/>
    </location>
</feature>
<feature type="region of interest" description="Disordered" evidence="1">
    <location>
        <begin position="311"/>
        <end position="403"/>
    </location>
</feature>
<dbReference type="EMBL" id="CP064936">
    <property type="protein sequence ID" value="QQA00157.1"/>
    <property type="molecule type" value="Genomic_DNA"/>
</dbReference>
<accession>A0A7T3RBQ9</accession>
<dbReference type="GO" id="GO:0042834">
    <property type="term" value="F:peptidoglycan binding"/>
    <property type="evidence" value="ECO:0007669"/>
    <property type="project" value="InterPro"/>
</dbReference>
<feature type="region of interest" description="Disordered" evidence="1">
    <location>
        <begin position="430"/>
        <end position="455"/>
    </location>
</feature>
<feature type="domain" description="SPOR" evidence="3">
    <location>
        <begin position="529"/>
        <end position="595"/>
    </location>
</feature>
<feature type="chain" id="PRO_5032500922" evidence="2">
    <location>
        <begin position="20"/>
        <end position="599"/>
    </location>
</feature>
<dbReference type="AlphaFoldDB" id="A0A7T3RBQ9"/>
<feature type="region of interest" description="Disordered" evidence="1">
    <location>
        <begin position="169"/>
        <end position="222"/>
    </location>
</feature>
<feature type="compositionally biased region" description="Acidic residues" evidence="1">
    <location>
        <begin position="331"/>
        <end position="366"/>
    </location>
</feature>
<feature type="compositionally biased region" description="Basic and acidic residues" evidence="1">
    <location>
        <begin position="312"/>
        <end position="326"/>
    </location>
</feature>
<evidence type="ECO:0000313" key="4">
    <source>
        <dbReference type="EMBL" id="QQA00157.1"/>
    </source>
</evidence>
<feature type="region of interest" description="Disordered" evidence="1">
    <location>
        <begin position="246"/>
        <end position="299"/>
    </location>
</feature>
<evidence type="ECO:0000256" key="2">
    <source>
        <dbReference type="SAM" id="SignalP"/>
    </source>
</evidence>
<feature type="compositionally biased region" description="Acidic residues" evidence="1">
    <location>
        <begin position="269"/>
        <end position="288"/>
    </location>
</feature>
<dbReference type="Pfam" id="PF05036">
    <property type="entry name" value="SPOR"/>
    <property type="match status" value="1"/>
</dbReference>
<reference evidence="4 5" key="1">
    <citation type="submission" date="2020-11" db="EMBL/GenBank/DDBJ databases">
        <title>Treponema Peruensis nv. sp., first commensal Treponema isolated from human feces.</title>
        <authorList>
            <person name="Belkhou C."/>
            <person name="Raes J."/>
        </authorList>
    </citation>
    <scope>NUCLEOTIDE SEQUENCE [LARGE SCALE GENOMIC DNA]</scope>
    <source>
        <strain evidence="4 5">RCC2812</strain>
    </source>
</reference>
<evidence type="ECO:0000313" key="5">
    <source>
        <dbReference type="Proteomes" id="UP000595224"/>
    </source>
</evidence>
<feature type="signal peptide" evidence="2">
    <location>
        <begin position="1"/>
        <end position="19"/>
    </location>
</feature>
<dbReference type="SUPFAM" id="SSF110997">
    <property type="entry name" value="Sporulation related repeat"/>
    <property type="match status" value="1"/>
</dbReference>
<gene>
    <name evidence="4" type="ORF">IWA51_07660</name>
</gene>
<dbReference type="Proteomes" id="UP000595224">
    <property type="component" value="Chromosome"/>
</dbReference>
<dbReference type="InterPro" id="IPR036680">
    <property type="entry name" value="SPOR-like_sf"/>
</dbReference>
<dbReference type="RefSeq" id="WP_198442004.1">
    <property type="nucleotide sequence ID" value="NZ_CBCSHE010000001.1"/>
</dbReference>
<feature type="compositionally biased region" description="Acidic residues" evidence="1">
    <location>
        <begin position="378"/>
        <end position="403"/>
    </location>
</feature>
<evidence type="ECO:0000256" key="1">
    <source>
        <dbReference type="SAM" id="MobiDB-lite"/>
    </source>
</evidence>
<dbReference type="KEGG" id="tper:IWA51_07660"/>
<proteinExistence type="predicted"/>
<protein>
    <submittedName>
        <fullName evidence="4">SPOR domain-containing protein</fullName>
    </submittedName>
</protein>
<keyword evidence="2" id="KW-0732">Signal</keyword>
<feature type="compositionally biased region" description="Acidic residues" evidence="1">
    <location>
        <begin position="173"/>
        <end position="182"/>
    </location>
</feature>
<evidence type="ECO:0000259" key="3">
    <source>
        <dbReference type="Pfam" id="PF05036"/>
    </source>
</evidence>
<keyword evidence="5" id="KW-1185">Reference proteome</keyword>
<sequence length="599" mass="65119">MKKILSTVFILLSATLLFASGSSIDGRIAVASKGELPSGLFAKTAGYLPGDSVTITNPANGSVLQVLNLGTIDQAEGVAILLSGESAERLGIKKGTELQVKLAPRSGSFDESVSGSAILSLRTFEEEKVPEEESAQTAAIETAVKEETDSVKEAAAEESTPVVEEAVAAEENVPAEETESVEETAVAEPIPEDIDAVQIEPEEETEENIAPEETVVPEQSEYEYEEYIETDGDFIEEKNNVEMASPAERAEMQNEDSSAEKPVPAEESTPVEEEAISVEESAPVEEEPQTVVPEEPFEAESVEDAVIEMSEEEKKSVLKGDMKGEEVASVEPDETPAEDECEVTFDVEEEAVAEEPFEAEPVEDAVIEMPKEEKESVLEGDMEGEEVASVEPDETPEEAEGEVAFDAEEEAVAEELFEAEPIEDAITEDIEEQSTEVSEEPEVTEVPEESAEDAVIAEDETEAYEPIILVPAEPEAPVPETAENAMSVVEKEEPIVLEPVEVQEKKEEVSEVKANDNENILESESELAKGYYIQFATFGDIKNVYAAKERYSKFPLCVVKTAKGLYKVLAGPLTVDEYGAVLAKFRDFGFKDAFVRKIK</sequence>
<name>A0A7T3RBQ9_9SPIR</name>
<dbReference type="InterPro" id="IPR007730">
    <property type="entry name" value="SPOR-like_dom"/>
</dbReference>